<dbReference type="PANTHER" id="PTHR24421:SF10">
    <property type="entry name" value="NITRATE_NITRITE SENSOR PROTEIN NARQ"/>
    <property type="match status" value="1"/>
</dbReference>
<protein>
    <recommendedName>
        <fullName evidence="14">Sensor protein</fullName>
        <ecNumber evidence="14">2.7.13.3</ecNumber>
    </recommendedName>
</protein>
<dbReference type="InterPro" id="IPR011712">
    <property type="entry name" value="Sig_transdc_His_kin_sub3_dim/P"/>
</dbReference>
<evidence type="ECO:0000256" key="5">
    <source>
        <dbReference type="ARBA" id="ARBA00022553"/>
    </source>
</evidence>
<dbReference type="Gene3D" id="1.20.120.960">
    <property type="entry name" value="Histidine kinase NarX, sensor domain"/>
    <property type="match status" value="1"/>
</dbReference>
<dbReference type="GO" id="GO:0005886">
    <property type="term" value="C:plasma membrane"/>
    <property type="evidence" value="ECO:0007669"/>
    <property type="project" value="UniProtKB-SubCell"/>
</dbReference>
<comment type="caution">
    <text evidence="18">The sequence shown here is derived from an EMBL/GenBank/DDBJ whole genome shotgun (WGS) entry which is preliminary data.</text>
</comment>
<dbReference type="CDD" id="cd06225">
    <property type="entry name" value="HAMP"/>
    <property type="match status" value="1"/>
</dbReference>
<dbReference type="InterPro" id="IPR036890">
    <property type="entry name" value="HATPase_C_sf"/>
</dbReference>
<dbReference type="PIRSF" id="PIRSF003167">
    <property type="entry name" value="STHK_NarX/NarQ"/>
    <property type="match status" value="1"/>
</dbReference>
<dbReference type="NCBIfam" id="NF008184">
    <property type="entry name" value="PRK10935.1"/>
    <property type="match status" value="1"/>
</dbReference>
<evidence type="ECO:0000256" key="3">
    <source>
        <dbReference type="ARBA" id="ARBA00022475"/>
    </source>
</evidence>
<dbReference type="CDD" id="cd16917">
    <property type="entry name" value="HATPase_UhpB-NarQ-NarX-like"/>
    <property type="match status" value="1"/>
</dbReference>
<dbReference type="Pfam" id="PF07730">
    <property type="entry name" value="HisKA_3"/>
    <property type="match status" value="1"/>
</dbReference>
<evidence type="ECO:0000256" key="11">
    <source>
        <dbReference type="ARBA" id="ARBA00022989"/>
    </source>
</evidence>
<dbReference type="InterPro" id="IPR005467">
    <property type="entry name" value="His_kinase_dom"/>
</dbReference>
<keyword evidence="6 14" id="KW-0808">Transferase</keyword>
<evidence type="ECO:0000256" key="13">
    <source>
        <dbReference type="ARBA" id="ARBA00023136"/>
    </source>
</evidence>
<evidence type="ECO:0000256" key="1">
    <source>
        <dbReference type="ARBA" id="ARBA00000085"/>
    </source>
</evidence>
<evidence type="ECO:0000256" key="14">
    <source>
        <dbReference type="PIRNR" id="PIRNR003167"/>
    </source>
</evidence>
<dbReference type="Pfam" id="PF00672">
    <property type="entry name" value="HAMP"/>
    <property type="match status" value="1"/>
</dbReference>
<dbReference type="PANTHER" id="PTHR24421">
    <property type="entry name" value="NITRATE/NITRITE SENSOR PROTEIN NARX-RELATED"/>
    <property type="match status" value="1"/>
</dbReference>
<comment type="subcellular location">
    <subcellularLocation>
        <location evidence="2">Cell inner membrane</location>
        <topology evidence="2">Multi-pass membrane protein</topology>
    </subcellularLocation>
</comment>
<dbReference type="GO" id="GO:0000155">
    <property type="term" value="F:phosphorelay sensor kinase activity"/>
    <property type="evidence" value="ECO:0007669"/>
    <property type="project" value="UniProtKB-UniRule"/>
</dbReference>
<keyword evidence="12 14" id="KW-0902">Two-component regulatory system</keyword>
<evidence type="ECO:0000256" key="8">
    <source>
        <dbReference type="ARBA" id="ARBA00022741"/>
    </source>
</evidence>
<feature type="domain" description="HAMP" evidence="17">
    <location>
        <begin position="176"/>
        <end position="228"/>
    </location>
</feature>
<keyword evidence="8 14" id="KW-0547">Nucleotide-binding</keyword>
<dbReference type="CDD" id="cd22899">
    <property type="entry name" value="NarQ_sensor"/>
    <property type="match status" value="1"/>
</dbReference>
<feature type="transmembrane region" description="Helical" evidence="15">
    <location>
        <begin position="153"/>
        <end position="174"/>
    </location>
</feature>
<evidence type="ECO:0000256" key="6">
    <source>
        <dbReference type="ARBA" id="ARBA00022679"/>
    </source>
</evidence>
<dbReference type="InterPro" id="IPR003594">
    <property type="entry name" value="HATPase_dom"/>
</dbReference>
<reference evidence="18 19" key="1">
    <citation type="submission" date="2014-11" db="EMBL/GenBank/DDBJ databases">
        <title>Draft Genome Sequence of Vibrio piscirenalis strains CECT 8603T and CECT 8604, two marine Gammaproteobacterium isolated from cultured gilthead sea bream (Sparus aurata).</title>
        <authorList>
            <person name="Arahal D.R."/>
            <person name="Rodrigo-Torres L."/>
            <person name="Lucena T."/>
            <person name="Pujalte M.J."/>
        </authorList>
    </citation>
    <scope>NUCLEOTIDE SEQUENCE [LARGE SCALE GENOMIC DNA]</scope>
    <source>
        <strain evidence="18 19">DCR 1-4-2</strain>
    </source>
</reference>
<dbReference type="InterPro" id="IPR042295">
    <property type="entry name" value="NarX-like_N_sf"/>
</dbReference>
<evidence type="ECO:0000256" key="7">
    <source>
        <dbReference type="ARBA" id="ARBA00022692"/>
    </source>
</evidence>
<dbReference type="Pfam" id="PF02518">
    <property type="entry name" value="HATPase_c"/>
    <property type="match status" value="1"/>
</dbReference>
<dbReference type="EMBL" id="JTKH01000025">
    <property type="protein sequence ID" value="KII75425.1"/>
    <property type="molecule type" value="Genomic_DNA"/>
</dbReference>
<keyword evidence="11 15" id="KW-1133">Transmembrane helix</keyword>
<evidence type="ECO:0000256" key="10">
    <source>
        <dbReference type="ARBA" id="ARBA00022840"/>
    </source>
</evidence>
<dbReference type="STRING" id="1461322.OJ16_19300"/>
<dbReference type="SUPFAM" id="SSF158472">
    <property type="entry name" value="HAMP domain-like"/>
    <property type="match status" value="1"/>
</dbReference>
<sequence length="574" mass="64792">MFKLVQKSVTGTIAKAMTLIVLLSVGTIGYAFTLLASSLNDAEAVNVAGSMRMQSYRLASDIQSHSHDFSSHIVQFERSIYSPSMKALQNWMVPEDIIQDYYKIIQRWHELKAVLESEQRTQYLMLVPSFVSQIDAFVFKLQGFSERKLIELAWVGAIGMGGILLLSIFVVVFVRREIVNPLRALVSASEQIQSHSFDIDLKVVSNNEIGILTNTFNKTARELGMLYHGLEKAVNEKTHKLQHANKSLEVLYKSSSELTASRITPDNFGAILDYIRSIEGIDAVQLEIFTEDEKPLILTNGTYCASDSASKSLTLDGQHLGTLYWNWRLPCPDQALIDNFVRILSRAIYYNQAQRQSEQLLLLEERATIARELHDSLAQSLSYLKIQVSLLKRLMNKLNDEKSILKVNGVIADLDEALSGAYTQLRELLTTFRLSIQEGNFGTALTGMVEQLKDQTDAQLRLNNELSSTELDAHEQVHLLQLIREAIMNAIKHANASLIEIDCIEENRWVVVRIKDNGIGMQDNSAKLNHYGLAIMHERASRLNAQLTINTGHELGCEIELKYPRIKDESFDNM</sequence>
<comment type="catalytic activity">
    <reaction evidence="1 14">
        <text>ATP + protein L-histidine = ADP + protein N-phospho-L-histidine.</text>
        <dbReference type="EC" id="2.7.13.3"/>
    </reaction>
</comment>
<keyword evidence="10 14" id="KW-0067">ATP-binding</keyword>
<dbReference type="Gene3D" id="6.10.340.10">
    <property type="match status" value="1"/>
</dbReference>
<dbReference type="SUPFAM" id="SSF55874">
    <property type="entry name" value="ATPase domain of HSP90 chaperone/DNA topoisomerase II/histidine kinase"/>
    <property type="match status" value="1"/>
</dbReference>
<dbReference type="InterPro" id="IPR016380">
    <property type="entry name" value="Sig_transdc_His_kin_NarX/NarQ"/>
</dbReference>
<keyword evidence="13 14" id="KW-0472">Membrane</keyword>
<accession>A0A0C2KA23</accession>
<keyword evidence="4 14" id="KW-0997">Cell inner membrane</keyword>
<gene>
    <name evidence="18" type="ORF">OJ16_19300</name>
</gene>
<dbReference type="GO" id="GO:0005524">
    <property type="term" value="F:ATP binding"/>
    <property type="evidence" value="ECO:0007669"/>
    <property type="project" value="UniProtKB-UniRule"/>
</dbReference>
<evidence type="ECO:0000256" key="15">
    <source>
        <dbReference type="SAM" id="Phobius"/>
    </source>
</evidence>
<dbReference type="PROSITE" id="PS50109">
    <property type="entry name" value="HIS_KIN"/>
    <property type="match status" value="1"/>
</dbReference>
<dbReference type="Pfam" id="PF13675">
    <property type="entry name" value="PilJ"/>
    <property type="match status" value="1"/>
</dbReference>
<dbReference type="GO" id="GO:0046983">
    <property type="term" value="F:protein dimerization activity"/>
    <property type="evidence" value="ECO:0007669"/>
    <property type="project" value="UniProtKB-UniRule"/>
</dbReference>
<name>A0A0C2KA23_9VIBR</name>
<evidence type="ECO:0000256" key="9">
    <source>
        <dbReference type="ARBA" id="ARBA00022777"/>
    </source>
</evidence>
<accession>A0A0C2NGD4</accession>
<dbReference type="EC" id="2.7.13.3" evidence="14"/>
<evidence type="ECO:0000256" key="2">
    <source>
        <dbReference type="ARBA" id="ARBA00004429"/>
    </source>
</evidence>
<dbReference type="Gene3D" id="3.30.565.10">
    <property type="entry name" value="Histidine kinase-like ATPase, C-terminal domain"/>
    <property type="match status" value="1"/>
</dbReference>
<evidence type="ECO:0000259" key="17">
    <source>
        <dbReference type="PROSITE" id="PS50885"/>
    </source>
</evidence>
<dbReference type="RefSeq" id="WP_040993100.1">
    <property type="nucleotide sequence ID" value="NZ_JTKH01000025.1"/>
</dbReference>
<evidence type="ECO:0000313" key="19">
    <source>
        <dbReference type="Proteomes" id="UP000031672"/>
    </source>
</evidence>
<dbReference type="PROSITE" id="PS50885">
    <property type="entry name" value="HAMP"/>
    <property type="match status" value="1"/>
</dbReference>
<keyword evidence="7 15" id="KW-0812">Transmembrane</keyword>
<feature type="domain" description="Histidine kinase" evidence="16">
    <location>
        <begin position="368"/>
        <end position="567"/>
    </location>
</feature>
<dbReference type="InterPro" id="IPR050482">
    <property type="entry name" value="Sensor_HK_TwoCompSys"/>
</dbReference>
<keyword evidence="9 14" id="KW-0418">Kinase</keyword>
<dbReference type="OrthoDB" id="9811306at2"/>
<dbReference type="Proteomes" id="UP000031672">
    <property type="component" value="Unassembled WGS sequence"/>
</dbReference>
<dbReference type="SMART" id="SM00304">
    <property type="entry name" value="HAMP"/>
    <property type="match status" value="1"/>
</dbReference>
<organism evidence="18 19">
    <name type="scientific">Vibrio renipiscarius</name>
    <dbReference type="NCBI Taxonomy" id="1461322"/>
    <lineage>
        <taxon>Bacteria</taxon>
        <taxon>Pseudomonadati</taxon>
        <taxon>Pseudomonadota</taxon>
        <taxon>Gammaproteobacteria</taxon>
        <taxon>Vibrionales</taxon>
        <taxon>Vibrionaceae</taxon>
        <taxon>Vibrio</taxon>
    </lineage>
</organism>
<dbReference type="InterPro" id="IPR029095">
    <property type="entry name" value="NarX-like_N"/>
</dbReference>
<dbReference type="AlphaFoldDB" id="A0A0C2KA23"/>
<keyword evidence="19" id="KW-1185">Reference proteome</keyword>
<evidence type="ECO:0000256" key="12">
    <source>
        <dbReference type="ARBA" id="ARBA00023012"/>
    </source>
</evidence>
<evidence type="ECO:0000256" key="4">
    <source>
        <dbReference type="ARBA" id="ARBA00022519"/>
    </source>
</evidence>
<dbReference type="InterPro" id="IPR003660">
    <property type="entry name" value="HAMP_dom"/>
</dbReference>
<evidence type="ECO:0000313" key="18">
    <source>
        <dbReference type="EMBL" id="KII75425.1"/>
    </source>
</evidence>
<dbReference type="Gene3D" id="1.20.5.1930">
    <property type="match status" value="1"/>
</dbReference>
<feature type="transmembrane region" description="Helical" evidence="15">
    <location>
        <begin position="12"/>
        <end position="32"/>
    </location>
</feature>
<proteinExistence type="predicted"/>
<evidence type="ECO:0000259" key="16">
    <source>
        <dbReference type="PROSITE" id="PS50109"/>
    </source>
</evidence>
<keyword evidence="5" id="KW-0597">Phosphoprotein</keyword>
<dbReference type="SMART" id="SM00387">
    <property type="entry name" value="HATPase_c"/>
    <property type="match status" value="1"/>
</dbReference>
<keyword evidence="3 14" id="KW-1003">Cell membrane</keyword>